<evidence type="ECO:0000259" key="5">
    <source>
        <dbReference type="Pfam" id="PF08281"/>
    </source>
</evidence>
<dbReference type="GO" id="GO:0003677">
    <property type="term" value="F:DNA binding"/>
    <property type="evidence" value="ECO:0007669"/>
    <property type="project" value="InterPro"/>
</dbReference>
<sequence>MNPIPSASRRGRPAPPPAWRDAPDWGAARAAPWPETDTDLAPDCRVGGYARLAGARPAPAANAANAANATAAANAARLDASPSAETAARLRDHLVQGYAALHGRLARRLGCADLASEGLHGAWLRLARPVAGEVANADAYVFRMACHLAIDIVRARPSCVSLDDPEGGCPDLCDDAPGPQARAEARSTLAALARAMDGLSRQQQAVLVALRVEGRSRDEVARWLGLSTRSIDTALRQALRHCAKGLGRPVSCA</sequence>
<feature type="compositionally biased region" description="Low complexity" evidence="4">
    <location>
        <begin position="24"/>
        <end position="34"/>
    </location>
</feature>
<dbReference type="InterPro" id="IPR013324">
    <property type="entry name" value="RNA_pol_sigma_r3/r4-like"/>
</dbReference>
<dbReference type="Gene3D" id="1.10.10.10">
    <property type="entry name" value="Winged helix-like DNA-binding domain superfamily/Winged helix DNA-binding domain"/>
    <property type="match status" value="1"/>
</dbReference>
<dbReference type="PANTHER" id="PTHR43133:SF63">
    <property type="entry name" value="RNA POLYMERASE SIGMA FACTOR FECI-RELATED"/>
    <property type="match status" value="1"/>
</dbReference>
<evidence type="ECO:0000313" key="6">
    <source>
        <dbReference type="EMBL" id="MCZ8402105.1"/>
    </source>
</evidence>
<accession>A0A9X3KYC7</accession>
<keyword evidence="1" id="KW-0805">Transcription regulation</keyword>
<protein>
    <submittedName>
        <fullName evidence="6">Sigma-70 family RNA polymerase sigma factor</fullName>
    </submittedName>
</protein>
<dbReference type="InterPro" id="IPR013249">
    <property type="entry name" value="RNA_pol_sigma70_r4_t2"/>
</dbReference>
<dbReference type="AlphaFoldDB" id="A0A9X3KYC7"/>
<dbReference type="Proteomes" id="UP001141992">
    <property type="component" value="Unassembled WGS sequence"/>
</dbReference>
<name>A0A9X3KYC7_ALCXX</name>
<dbReference type="EMBL" id="JAPZVI010000007">
    <property type="protein sequence ID" value="MCZ8402105.1"/>
    <property type="molecule type" value="Genomic_DNA"/>
</dbReference>
<dbReference type="SUPFAM" id="SSF88659">
    <property type="entry name" value="Sigma3 and sigma4 domains of RNA polymerase sigma factors"/>
    <property type="match status" value="1"/>
</dbReference>
<evidence type="ECO:0000256" key="4">
    <source>
        <dbReference type="SAM" id="MobiDB-lite"/>
    </source>
</evidence>
<organism evidence="6 7">
    <name type="scientific">Alcaligenes xylosoxydans xylosoxydans</name>
    <name type="common">Achromobacter xylosoxidans</name>
    <dbReference type="NCBI Taxonomy" id="85698"/>
    <lineage>
        <taxon>Bacteria</taxon>
        <taxon>Pseudomonadati</taxon>
        <taxon>Pseudomonadota</taxon>
        <taxon>Betaproteobacteria</taxon>
        <taxon>Burkholderiales</taxon>
        <taxon>Alcaligenaceae</taxon>
        <taxon>Achromobacter</taxon>
    </lineage>
</organism>
<keyword evidence="2" id="KW-0731">Sigma factor</keyword>
<dbReference type="InterPro" id="IPR036388">
    <property type="entry name" value="WH-like_DNA-bd_sf"/>
</dbReference>
<comment type="caution">
    <text evidence="6">The sequence shown here is derived from an EMBL/GenBank/DDBJ whole genome shotgun (WGS) entry which is preliminary data.</text>
</comment>
<dbReference type="RefSeq" id="WP_131728684.1">
    <property type="nucleotide sequence ID" value="NZ_CYTI01000001.1"/>
</dbReference>
<evidence type="ECO:0000313" key="7">
    <source>
        <dbReference type="Proteomes" id="UP001141992"/>
    </source>
</evidence>
<gene>
    <name evidence="6" type="ORF">O9570_11665</name>
</gene>
<dbReference type="GO" id="GO:0016987">
    <property type="term" value="F:sigma factor activity"/>
    <property type="evidence" value="ECO:0007669"/>
    <property type="project" value="UniProtKB-KW"/>
</dbReference>
<evidence type="ECO:0000256" key="3">
    <source>
        <dbReference type="ARBA" id="ARBA00023163"/>
    </source>
</evidence>
<dbReference type="PANTHER" id="PTHR43133">
    <property type="entry name" value="RNA POLYMERASE ECF-TYPE SIGMA FACTO"/>
    <property type="match status" value="1"/>
</dbReference>
<feature type="region of interest" description="Disordered" evidence="4">
    <location>
        <begin position="1"/>
        <end position="39"/>
    </location>
</feature>
<evidence type="ECO:0000256" key="2">
    <source>
        <dbReference type="ARBA" id="ARBA00023082"/>
    </source>
</evidence>
<dbReference type="InterPro" id="IPR039425">
    <property type="entry name" value="RNA_pol_sigma-70-like"/>
</dbReference>
<evidence type="ECO:0000256" key="1">
    <source>
        <dbReference type="ARBA" id="ARBA00023015"/>
    </source>
</evidence>
<keyword evidence="3" id="KW-0804">Transcription</keyword>
<dbReference type="Pfam" id="PF08281">
    <property type="entry name" value="Sigma70_r4_2"/>
    <property type="match status" value="1"/>
</dbReference>
<reference evidence="6" key="1">
    <citation type="submission" date="2022-12" db="EMBL/GenBank/DDBJ databases">
        <authorList>
            <person name="Voronina O.L."/>
            <person name="Kunda M.S."/>
            <person name="Ryzhova N."/>
            <person name="Aksenova E.I."/>
        </authorList>
    </citation>
    <scope>NUCLEOTIDE SEQUENCE</scope>
    <source>
        <strain evidence="6">SCCH136:Ach223948</strain>
    </source>
</reference>
<proteinExistence type="predicted"/>
<dbReference type="GO" id="GO:0006352">
    <property type="term" value="P:DNA-templated transcription initiation"/>
    <property type="evidence" value="ECO:0007669"/>
    <property type="project" value="InterPro"/>
</dbReference>
<feature type="domain" description="RNA polymerase sigma factor 70 region 4 type 2" evidence="5">
    <location>
        <begin position="190"/>
        <end position="242"/>
    </location>
</feature>